<dbReference type="EMBL" id="JAUIRO010000005">
    <property type="protein sequence ID" value="KAK0714101.1"/>
    <property type="molecule type" value="Genomic_DNA"/>
</dbReference>
<evidence type="ECO:0000313" key="2">
    <source>
        <dbReference type="Proteomes" id="UP001172101"/>
    </source>
</evidence>
<dbReference type="AlphaFoldDB" id="A0AA40ADZ3"/>
<dbReference type="RefSeq" id="XP_060295423.1">
    <property type="nucleotide sequence ID" value="XM_060442429.1"/>
</dbReference>
<comment type="caution">
    <text evidence="1">The sequence shown here is derived from an EMBL/GenBank/DDBJ whole genome shotgun (WGS) entry which is preliminary data.</text>
</comment>
<organism evidence="1 2">
    <name type="scientific">Lasiosphaeria miniovina</name>
    <dbReference type="NCBI Taxonomy" id="1954250"/>
    <lineage>
        <taxon>Eukaryota</taxon>
        <taxon>Fungi</taxon>
        <taxon>Dikarya</taxon>
        <taxon>Ascomycota</taxon>
        <taxon>Pezizomycotina</taxon>
        <taxon>Sordariomycetes</taxon>
        <taxon>Sordariomycetidae</taxon>
        <taxon>Sordariales</taxon>
        <taxon>Lasiosphaeriaceae</taxon>
        <taxon>Lasiosphaeria</taxon>
    </lineage>
</organism>
<reference evidence="1" key="1">
    <citation type="submission" date="2023-06" db="EMBL/GenBank/DDBJ databases">
        <title>Genome-scale phylogeny and comparative genomics of the fungal order Sordariales.</title>
        <authorList>
            <consortium name="Lawrence Berkeley National Laboratory"/>
            <person name="Hensen N."/>
            <person name="Bonometti L."/>
            <person name="Westerberg I."/>
            <person name="Brannstrom I.O."/>
            <person name="Guillou S."/>
            <person name="Cros-Aarteil S."/>
            <person name="Calhoun S."/>
            <person name="Haridas S."/>
            <person name="Kuo A."/>
            <person name="Mondo S."/>
            <person name="Pangilinan J."/>
            <person name="Riley R."/>
            <person name="LaButti K."/>
            <person name="Andreopoulos B."/>
            <person name="Lipzen A."/>
            <person name="Chen C."/>
            <person name="Yanf M."/>
            <person name="Daum C."/>
            <person name="Ng V."/>
            <person name="Clum A."/>
            <person name="Steindorff A."/>
            <person name="Ohm R."/>
            <person name="Martin F."/>
            <person name="Silar P."/>
            <person name="Natvig D."/>
            <person name="Lalanne C."/>
            <person name="Gautier V."/>
            <person name="Ament-velasquez S.L."/>
            <person name="Kruys A."/>
            <person name="Hutchinson M.I."/>
            <person name="Powell A.J."/>
            <person name="Barry K."/>
            <person name="Miller A.N."/>
            <person name="Grigoriev I.V."/>
            <person name="Debuchy R."/>
            <person name="Gladieux P."/>
            <person name="Thoren M.H."/>
            <person name="Johannesson H."/>
        </authorList>
    </citation>
    <scope>NUCLEOTIDE SEQUENCE</scope>
    <source>
        <strain evidence="1">SMH2392-1A</strain>
    </source>
</reference>
<gene>
    <name evidence="1" type="ORF">B0T26DRAFT_719531</name>
</gene>
<protein>
    <submittedName>
        <fullName evidence="1">Uncharacterized protein</fullName>
    </submittedName>
</protein>
<evidence type="ECO:0000313" key="1">
    <source>
        <dbReference type="EMBL" id="KAK0714101.1"/>
    </source>
</evidence>
<sequence>MSRTTSTSPYIVYRLHRILLLGLWSRLQKSVKTIMLSLCRLTALAQGGSRCNAQTAITLRRRCQTASRASLTHSLTHVAGDNLLI</sequence>
<dbReference type="GeneID" id="85325699"/>
<proteinExistence type="predicted"/>
<name>A0AA40ADZ3_9PEZI</name>
<dbReference type="Proteomes" id="UP001172101">
    <property type="component" value="Unassembled WGS sequence"/>
</dbReference>
<keyword evidence="2" id="KW-1185">Reference proteome</keyword>
<accession>A0AA40ADZ3</accession>